<dbReference type="SUPFAM" id="SSF74653">
    <property type="entry name" value="TolA/TonB C-terminal domain"/>
    <property type="match status" value="1"/>
</dbReference>
<evidence type="ECO:0000313" key="14">
    <source>
        <dbReference type="Proteomes" id="UP000305517"/>
    </source>
</evidence>
<dbReference type="GO" id="GO:0030288">
    <property type="term" value="C:outer membrane-bounded periplasmic space"/>
    <property type="evidence" value="ECO:0007669"/>
    <property type="project" value="InterPro"/>
</dbReference>
<keyword evidence="8 11" id="KW-1133">Transmembrane helix</keyword>
<evidence type="ECO:0000256" key="7">
    <source>
        <dbReference type="ARBA" id="ARBA00022927"/>
    </source>
</evidence>
<evidence type="ECO:0000256" key="5">
    <source>
        <dbReference type="ARBA" id="ARBA00022519"/>
    </source>
</evidence>
<evidence type="ECO:0000256" key="9">
    <source>
        <dbReference type="ARBA" id="ARBA00023136"/>
    </source>
</evidence>
<dbReference type="PANTHER" id="PTHR33446">
    <property type="entry name" value="PROTEIN TONB-RELATED"/>
    <property type="match status" value="1"/>
</dbReference>
<reference evidence="13 14" key="1">
    <citation type="submission" date="2019-05" db="EMBL/GenBank/DDBJ databases">
        <title>Hymenobacter edaphi sp. nov., isolated from abandoned arsenic-contaminated farmland soil.</title>
        <authorList>
            <person name="Nie L."/>
        </authorList>
    </citation>
    <scope>NUCLEOTIDE SEQUENCE [LARGE SCALE GENOMIC DNA]</scope>
    <source>
        <strain evidence="13 14">1-3-3-8</strain>
    </source>
</reference>
<feature type="compositionally biased region" description="Basic and acidic residues" evidence="10">
    <location>
        <begin position="128"/>
        <end position="138"/>
    </location>
</feature>
<evidence type="ECO:0000256" key="11">
    <source>
        <dbReference type="SAM" id="Phobius"/>
    </source>
</evidence>
<keyword evidence="7" id="KW-0653">Protein transport</keyword>
<sequence>MRSSSIIHLTSFTAMTPLQLRPSTLDEIVFEGRNKAYGAFDLRQTYPTHVRRAVGLALLLFVLLAAAPGIVRLLTPKATYKPPVVSEVILTNPTTVFKPIDEPKPIEPPVRAAGAKVPTVATPTQVVPDDKAKPRDESVTPPADALPGAVNAVGPAEIPKDGAIGLGEGDGKKPLDLTAPAGTGTTGVFLTAEFMPKFAGGDAAMLDFLRRNMRYPAMALREQVEGKVFVSFTVSTSGEIVDVQVLKGLGYGTDEEALRVVRKMPAWEPGTQNGHAVAVRYTLPITFRIGN</sequence>
<evidence type="ECO:0000259" key="12">
    <source>
        <dbReference type="PROSITE" id="PS52015"/>
    </source>
</evidence>
<dbReference type="NCBIfam" id="TIGR01352">
    <property type="entry name" value="tonB_Cterm"/>
    <property type="match status" value="1"/>
</dbReference>
<dbReference type="EMBL" id="VAJM01000002">
    <property type="protein sequence ID" value="TLM95472.1"/>
    <property type="molecule type" value="Genomic_DNA"/>
</dbReference>
<dbReference type="PANTHER" id="PTHR33446:SF2">
    <property type="entry name" value="PROTEIN TONB"/>
    <property type="match status" value="1"/>
</dbReference>
<comment type="subcellular location">
    <subcellularLocation>
        <location evidence="1">Cell inner membrane</location>
        <topology evidence="1">Single-pass membrane protein</topology>
        <orientation evidence="1">Periplasmic side</orientation>
    </subcellularLocation>
</comment>
<name>A0A5R8WUN1_9BACT</name>
<gene>
    <name evidence="13" type="ORF">FDY95_06705</name>
</gene>
<dbReference type="AlphaFoldDB" id="A0A5R8WUN1"/>
<comment type="caution">
    <text evidence="13">The sequence shown here is derived from an EMBL/GenBank/DDBJ whole genome shotgun (WGS) entry which is preliminary data.</text>
</comment>
<dbReference type="InterPro" id="IPR003538">
    <property type="entry name" value="TonB"/>
</dbReference>
<keyword evidence="3" id="KW-0813">Transport</keyword>
<evidence type="ECO:0000256" key="8">
    <source>
        <dbReference type="ARBA" id="ARBA00022989"/>
    </source>
</evidence>
<proteinExistence type="inferred from homology"/>
<evidence type="ECO:0000313" key="13">
    <source>
        <dbReference type="EMBL" id="TLM95472.1"/>
    </source>
</evidence>
<feature type="domain" description="TonB C-terminal" evidence="12">
    <location>
        <begin position="200"/>
        <end position="291"/>
    </location>
</feature>
<keyword evidence="4" id="KW-1003">Cell membrane</keyword>
<dbReference type="GO" id="GO:0031992">
    <property type="term" value="F:energy transducer activity"/>
    <property type="evidence" value="ECO:0007669"/>
    <property type="project" value="InterPro"/>
</dbReference>
<keyword evidence="5" id="KW-0997">Cell inner membrane</keyword>
<evidence type="ECO:0000256" key="10">
    <source>
        <dbReference type="SAM" id="MobiDB-lite"/>
    </source>
</evidence>
<dbReference type="InterPro" id="IPR051045">
    <property type="entry name" value="TonB-dependent_transducer"/>
</dbReference>
<keyword evidence="14" id="KW-1185">Reference proteome</keyword>
<dbReference type="GO" id="GO:0015031">
    <property type="term" value="P:protein transport"/>
    <property type="evidence" value="ECO:0007669"/>
    <property type="project" value="UniProtKB-KW"/>
</dbReference>
<dbReference type="InterPro" id="IPR037682">
    <property type="entry name" value="TonB_C"/>
</dbReference>
<dbReference type="Gene3D" id="3.30.1150.10">
    <property type="match status" value="1"/>
</dbReference>
<dbReference type="GO" id="GO:0098797">
    <property type="term" value="C:plasma membrane protein complex"/>
    <property type="evidence" value="ECO:0007669"/>
    <property type="project" value="TreeGrafter"/>
</dbReference>
<evidence type="ECO:0000256" key="1">
    <source>
        <dbReference type="ARBA" id="ARBA00004383"/>
    </source>
</evidence>
<dbReference type="OrthoDB" id="1039448at2"/>
<dbReference type="PRINTS" id="PR01374">
    <property type="entry name" value="TONBPROTEIN"/>
</dbReference>
<keyword evidence="6 11" id="KW-0812">Transmembrane</keyword>
<organism evidence="13 14">
    <name type="scientific">Hymenobacter jeollabukensis</name>
    <dbReference type="NCBI Taxonomy" id="2025313"/>
    <lineage>
        <taxon>Bacteria</taxon>
        <taxon>Pseudomonadati</taxon>
        <taxon>Bacteroidota</taxon>
        <taxon>Cytophagia</taxon>
        <taxon>Cytophagales</taxon>
        <taxon>Hymenobacteraceae</taxon>
        <taxon>Hymenobacter</taxon>
    </lineage>
</organism>
<dbReference type="GO" id="GO:0015891">
    <property type="term" value="P:siderophore transport"/>
    <property type="evidence" value="ECO:0007669"/>
    <property type="project" value="InterPro"/>
</dbReference>
<evidence type="ECO:0000256" key="6">
    <source>
        <dbReference type="ARBA" id="ARBA00022692"/>
    </source>
</evidence>
<feature type="transmembrane region" description="Helical" evidence="11">
    <location>
        <begin position="53"/>
        <end position="74"/>
    </location>
</feature>
<dbReference type="Proteomes" id="UP000305517">
    <property type="component" value="Unassembled WGS sequence"/>
</dbReference>
<dbReference type="PROSITE" id="PS52015">
    <property type="entry name" value="TONB_CTD"/>
    <property type="match status" value="1"/>
</dbReference>
<feature type="region of interest" description="Disordered" evidence="10">
    <location>
        <begin position="125"/>
        <end position="152"/>
    </location>
</feature>
<evidence type="ECO:0000256" key="3">
    <source>
        <dbReference type="ARBA" id="ARBA00022448"/>
    </source>
</evidence>
<evidence type="ECO:0000256" key="2">
    <source>
        <dbReference type="ARBA" id="ARBA00006555"/>
    </source>
</evidence>
<keyword evidence="9 11" id="KW-0472">Membrane</keyword>
<dbReference type="InterPro" id="IPR006260">
    <property type="entry name" value="TonB/TolA_C"/>
</dbReference>
<dbReference type="GO" id="GO:0055085">
    <property type="term" value="P:transmembrane transport"/>
    <property type="evidence" value="ECO:0007669"/>
    <property type="project" value="InterPro"/>
</dbReference>
<protein>
    <submittedName>
        <fullName evidence="13">Energy transducer TonB</fullName>
    </submittedName>
</protein>
<evidence type="ECO:0000256" key="4">
    <source>
        <dbReference type="ARBA" id="ARBA00022475"/>
    </source>
</evidence>
<comment type="similarity">
    <text evidence="2">Belongs to the TonB family.</text>
</comment>
<accession>A0A5R8WUN1</accession>
<dbReference type="Pfam" id="PF03544">
    <property type="entry name" value="TonB_C"/>
    <property type="match status" value="1"/>
</dbReference>